<keyword evidence="4 5" id="KW-0546">Nucleotide metabolism</keyword>
<comment type="catalytic activity">
    <reaction evidence="5">
        <text>N(7)-methyl-GTP + H2O = N(7)-methyl-GMP + diphosphate + H(+)</text>
        <dbReference type="Rhea" id="RHEA:58744"/>
        <dbReference type="ChEBI" id="CHEBI:15377"/>
        <dbReference type="ChEBI" id="CHEBI:15378"/>
        <dbReference type="ChEBI" id="CHEBI:33019"/>
        <dbReference type="ChEBI" id="CHEBI:58285"/>
        <dbReference type="ChEBI" id="CHEBI:87133"/>
    </reaction>
</comment>
<gene>
    <name evidence="6" type="ORF">GCM10023144_47650</name>
</gene>
<comment type="caution">
    <text evidence="5">Lacks conserved residue(s) required for the propagation of feature annotation.</text>
</comment>
<feature type="site" description="Important for substrate specificity" evidence="5">
    <location>
        <position position="77"/>
    </location>
</feature>
<feature type="active site" description="Proton acceptor" evidence="5">
    <location>
        <position position="76"/>
    </location>
</feature>
<dbReference type="Gene3D" id="3.90.950.10">
    <property type="match status" value="1"/>
</dbReference>
<comment type="cofactor">
    <cofactor evidence="5">
        <name>a divalent metal cation</name>
        <dbReference type="ChEBI" id="CHEBI:60240"/>
    </cofactor>
</comment>
<feature type="site" description="Important for substrate specificity" evidence="5">
    <location>
        <position position="19"/>
    </location>
</feature>
<evidence type="ECO:0000256" key="4">
    <source>
        <dbReference type="ARBA" id="ARBA00023080"/>
    </source>
</evidence>
<dbReference type="Proteomes" id="UP001501671">
    <property type="component" value="Unassembled WGS sequence"/>
</dbReference>
<dbReference type="SUPFAM" id="SSF52972">
    <property type="entry name" value="ITPase-like"/>
    <property type="match status" value="1"/>
</dbReference>
<dbReference type="EMBL" id="BAABFO010000044">
    <property type="protein sequence ID" value="GAA4344144.1"/>
    <property type="molecule type" value="Genomic_DNA"/>
</dbReference>
<dbReference type="Pfam" id="PF02545">
    <property type="entry name" value="Maf"/>
    <property type="match status" value="1"/>
</dbReference>
<dbReference type="PANTHER" id="PTHR43213">
    <property type="entry name" value="BIFUNCTIONAL DTTP/UTP PYROPHOSPHATASE/METHYLTRANSFERASE PROTEIN-RELATED"/>
    <property type="match status" value="1"/>
</dbReference>
<comment type="caution">
    <text evidence="6">The sequence shown here is derived from an EMBL/GenBank/DDBJ whole genome shotgun (WGS) entry which is preliminary data.</text>
</comment>
<keyword evidence="2 5" id="KW-0963">Cytoplasm</keyword>
<comment type="function">
    <text evidence="5">Nucleoside triphosphate pyrophosphatase that hydrolyzes 7-methyl-GTP (m(7)GTP). May have a dual role in cell division arrest and in preventing the incorporation of modified nucleotides into cellular nucleic acids.</text>
</comment>
<reference evidence="7" key="1">
    <citation type="journal article" date="2019" name="Int. J. Syst. Evol. Microbiol.">
        <title>The Global Catalogue of Microorganisms (GCM) 10K type strain sequencing project: providing services to taxonomists for standard genome sequencing and annotation.</title>
        <authorList>
            <consortium name="The Broad Institute Genomics Platform"/>
            <consortium name="The Broad Institute Genome Sequencing Center for Infectious Disease"/>
            <person name="Wu L."/>
            <person name="Ma J."/>
        </authorList>
    </citation>
    <scope>NUCLEOTIDE SEQUENCE [LARGE SCALE GENOMIC DNA]</scope>
    <source>
        <strain evidence="7">JCM 17666</strain>
    </source>
</reference>
<keyword evidence="7" id="KW-1185">Reference proteome</keyword>
<dbReference type="RefSeq" id="WP_345252459.1">
    <property type="nucleotide sequence ID" value="NZ_BAABFO010000044.1"/>
</dbReference>
<evidence type="ECO:0000313" key="7">
    <source>
        <dbReference type="Proteomes" id="UP001501671"/>
    </source>
</evidence>
<feature type="site" description="Important for substrate specificity" evidence="5">
    <location>
        <position position="159"/>
    </location>
</feature>
<dbReference type="HAMAP" id="MF_00528">
    <property type="entry name" value="Maf"/>
    <property type="match status" value="1"/>
</dbReference>
<comment type="subcellular location">
    <subcellularLocation>
        <location evidence="1 5">Cytoplasm</location>
    </subcellularLocation>
</comment>
<evidence type="ECO:0000256" key="1">
    <source>
        <dbReference type="ARBA" id="ARBA00004496"/>
    </source>
</evidence>
<proteinExistence type="inferred from homology"/>
<dbReference type="InterPro" id="IPR003697">
    <property type="entry name" value="Maf-like"/>
</dbReference>
<dbReference type="CDD" id="cd00555">
    <property type="entry name" value="Maf"/>
    <property type="match status" value="1"/>
</dbReference>
<evidence type="ECO:0000256" key="5">
    <source>
        <dbReference type="HAMAP-Rule" id="MF_00528"/>
    </source>
</evidence>
<dbReference type="PIRSF" id="PIRSF006305">
    <property type="entry name" value="Maf"/>
    <property type="match status" value="1"/>
</dbReference>
<dbReference type="InterPro" id="IPR029001">
    <property type="entry name" value="ITPase-like_fam"/>
</dbReference>
<protein>
    <recommendedName>
        <fullName evidence="5">7-methyl-GTP pyrophosphatase</fullName>
        <shortName evidence="5">m(7)GTP pyrophosphatase</shortName>
        <ecNumber evidence="5">3.6.1.-</ecNumber>
    </recommendedName>
</protein>
<evidence type="ECO:0000313" key="6">
    <source>
        <dbReference type="EMBL" id="GAA4344144.1"/>
    </source>
</evidence>
<dbReference type="PANTHER" id="PTHR43213:SF10">
    <property type="entry name" value="7-METHYL-GTP PYROPHOSPHATASE"/>
    <property type="match status" value="1"/>
</dbReference>
<name>A0ABP8HTC6_9BURK</name>
<sequence length="214" mass="22609">MNLPAQTPRPLILASTSRYRRDLLARLCLPFAVAAPGVDETPQPGEEPAALAMRLARAKARAVAAQCPGNVVIGSDQVAVLDGEPIGKPGDFDRALAQLQAMRGKAVAFHTAVAVDDGERVETADVVTRCTFRQVGDDALRAYLELEQPYDTAGSAKAEALGIALMERIESDDPTALIGLPLIALTRILAGFGLDPLDHLHPGHSTAPRAPHDA</sequence>
<comment type="similarity">
    <text evidence="5">Belongs to the Maf family. YceF subfamily.</text>
</comment>
<accession>A0ABP8HTC6</accession>
<dbReference type="NCBIfam" id="TIGR00172">
    <property type="entry name" value="maf"/>
    <property type="match status" value="1"/>
</dbReference>
<keyword evidence="3 5" id="KW-0378">Hydrolase</keyword>
<dbReference type="EC" id="3.6.1.-" evidence="5"/>
<evidence type="ECO:0000256" key="3">
    <source>
        <dbReference type="ARBA" id="ARBA00022801"/>
    </source>
</evidence>
<evidence type="ECO:0000256" key="2">
    <source>
        <dbReference type="ARBA" id="ARBA00022490"/>
    </source>
</evidence>
<organism evidence="6 7">
    <name type="scientific">Pigmentiphaga soli</name>
    <dbReference type="NCBI Taxonomy" id="1007095"/>
    <lineage>
        <taxon>Bacteria</taxon>
        <taxon>Pseudomonadati</taxon>
        <taxon>Pseudomonadota</taxon>
        <taxon>Betaproteobacteria</taxon>
        <taxon>Burkholderiales</taxon>
        <taxon>Alcaligenaceae</taxon>
        <taxon>Pigmentiphaga</taxon>
    </lineage>
</organism>